<accession>A0A3L6QIH4</accession>
<proteinExistence type="predicted"/>
<dbReference type="STRING" id="4540.A0A3L6QIH4"/>
<dbReference type="SUPFAM" id="SSF52540">
    <property type="entry name" value="P-loop containing nucleoside triphosphate hydrolases"/>
    <property type="match status" value="1"/>
</dbReference>
<keyword evidence="1" id="KW-0732">Signal</keyword>
<protein>
    <recommendedName>
        <fullName evidence="4">ABC transporter domain-containing protein</fullName>
    </recommendedName>
</protein>
<evidence type="ECO:0000256" key="1">
    <source>
        <dbReference type="SAM" id="SignalP"/>
    </source>
</evidence>
<feature type="chain" id="PRO_5018004660" description="ABC transporter domain-containing protein" evidence="1">
    <location>
        <begin position="20"/>
        <end position="183"/>
    </location>
</feature>
<dbReference type="PANTHER" id="PTHR19248">
    <property type="entry name" value="ATP-BINDING TRANSPORT PROTEIN-RELATED"/>
    <property type="match status" value="1"/>
</dbReference>
<dbReference type="AlphaFoldDB" id="A0A3L6QIH4"/>
<organism evidence="2 3">
    <name type="scientific">Panicum miliaceum</name>
    <name type="common">Proso millet</name>
    <name type="synonym">Broomcorn millet</name>
    <dbReference type="NCBI Taxonomy" id="4540"/>
    <lineage>
        <taxon>Eukaryota</taxon>
        <taxon>Viridiplantae</taxon>
        <taxon>Streptophyta</taxon>
        <taxon>Embryophyta</taxon>
        <taxon>Tracheophyta</taxon>
        <taxon>Spermatophyta</taxon>
        <taxon>Magnoliopsida</taxon>
        <taxon>Liliopsida</taxon>
        <taxon>Poales</taxon>
        <taxon>Poaceae</taxon>
        <taxon>PACMAD clade</taxon>
        <taxon>Panicoideae</taxon>
        <taxon>Panicodae</taxon>
        <taxon>Paniceae</taxon>
        <taxon>Panicinae</taxon>
        <taxon>Panicum</taxon>
        <taxon>Panicum sect. Panicum</taxon>
    </lineage>
</organism>
<evidence type="ECO:0008006" key="4">
    <source>
        <dbReference type="Google" id="ProtNLM"/>
    </source>
</evidence>
<comment type="caution">
    <text evidence="2">The sequence shown here is derived from an EMBL/GenBank/DDBJ whole genome shotgun (WGS) entry which is preliminary data.</text>
</comment>
<gene>
    <name evidence="2" type="ORF">C2845_PM12G09740</name>
</gene>
<dbReference type="OrthoDB" id="1638267at2759"/>
<sequence length="183" mass="20922">MAMEQNTPFLFLLIGVTESAEQITEGETYQSYKYPTMVKTQPGFKLSVMKGSYNDSQIIVLLGENGTGKTTFIRMLPADIYLIDEPSAHLDSEQRLLAAKVIKRFILHEKKTAFVVEHDFIMATYLADKHLDVTFRTDPTTYRPRINNLDLQRTPSRRLQGVTTTLIVKVILNDIWNKLACSY</sequence>
<dbReference type="InterPro" id="IPR027417">
    <property type="entry name" value="P-loop_NTPase"/>
</dbReference>
<reference evidence="3" key="1">
    <citation type="journal article" date="2019" name="Nat. Commun.">
        <title>The genome of broomcorn millet.</title>
        <authorList>
            <person name="Zou C."/>
            <person name="Miki D."/>
            <person name="Li D."/>
            <person name="Tang Q."/>
            <person name="Xiao L."/>
            <person name="Rajput S."/>
            <person name="Deng P."/>
            <person name="Jia W."/>
            <person name="Huang R."/>
            <person name="Zhang M."/>
            <person name="Sun Y."/>
            <person name="Hu J."/>
            <person name="Fu X."/>
            <person name="Schnable P.S."/>
            <person name="Li F."/>
            <person name="Zhang H."/>
            <person name="Feng B."/>
            <person name="Zhu X."/>
            <person name="Liu R."/>
            <person name="Schnable J.C."/>
            <person name="Zhu J.-K."/>
            <person name="Zhang H."/>
        </authorList>
    </citation>
    <scope>NUCLEOTIDE SEQUENCE [LARGE SCALE GENOMIC DNA]</scope>
</reference>
<keyword evidence="3" id="KW-1185">Reference proteome</keyword>
<dbReference type="Proteomes" id="UP000275267">
    <property type="component" value="Unassembled WGS sequence"/>
</dbReference>
<dbReference type="InterPro" id="IPR013283">
    <property type="entry name" value="RLI1"/>
</dbReference>
<evidence type="ECO:0000313" key="3">
    <source>
        <dbReference type="Proteomes" id="UP000275267"/>
    </source>
</evidence>
<name>A0A3L6QIH4_PANMI</name>
<feature type="signal peptide" evidence="1">
    <location>
        <begin position="1"/>
        <end position="19"/>
    </location>
</feature>
<dbReference type="EMBL" id="PQIB02000012">
    <property type="protein sequence ID" value="RLM79625.1"/>
    <property type="molecule type" value="Genomic_DNA"/>
</dbReference>
<evidence type="ECO:0000313" key="2">
    <source>
        <dbReference type="EMBL" id="RLM79625.1"/>
    </source>
</evidence>
<dbReference type="Gene3D" id="3.40.50.300">
    <property type="entry name" value="P-loop containing nucleotide triphosphate hydrolases"/>
    <property type="match status" value="1"/>
</dbReference>